<gene>
    <name evidence="4" type="ORF">LITE_LOCUS13680</name>
</gene>
<dbReference type="SUPFAM" id="SSF100934">
    <property type="entry name" value="Heat shock protein 70kD (HSP70), C-terminal subdomain"/>
    <property type="match status" value="1"/>
</dbReference>
<dbReference type="GO" id="GO:0005524">
    <property type="term" value="F:ATP binding"/>
    <property type="evidence" value="ECO:0007669"/>
    <property type="project" value="UniProtKB-KW"/>
</dbReference>
<dbReference type="GO" id="GO:0006355">
    <property type="term" value="P:regulation of DNA-templated transcription"/>
    <property type="evidence" value="ECO:0007669"/>
    <property type="project" value="InterPro"/>
</dbReference>
<dbReference type="PANTHER" id="PTHR34555:SF1">
    <property type="entry name" value="INTEGRAL MEMBRANE HEMOLYSIN-III-LIKE PROTEIN"/>
    <property type="match status" value="1"/>
</dbReference>
<dbReference type="InterPro" id="IPR013126">
    <property type="entry name" value="Hsp_70_fam"/>
</dbReference>
<proteinExistence type="predicted"/>
<dbReference type="Proteomes" id="UP001154282">
    <property type="component" value="Unassembled WGS sequence"/>
</dbReference>
<evidence type="ECO:0000256" key="1">
    <source>
        <dbReference type="ARBA" id="ARBA00022741"/>
    </source>
</evidence>
<dbReference type="PANTHER" id="PTHR34555">
    <property type="entry name" value="INTEGRAL MEMBRANE HEMOLYSIN-III-LIKE PROTEIN"/>
    <property type="match status" value="1"/>
</dbReference>
<dbReference type="Gene3D" id="1.20.1270.10">
    <property type="match status" value="1"/>
</dbReference>
<accession>A0AAV0JCP8</accession>
<dbReference type="SUPFAM" id="SSF100920">
    <property type="entry name" value="Heat shock protein 70kD (HSP70), peptide-binding domain"/>
    <property type="match status" value="1"/>
</dbReference>
<dbReference type="EMBL" id="CAMGYJ010000004">
    <property type="protein sequence ID" value="CAI0407706.1"/>
    <property type="molecule type" value="Genomic_DNA"/>
</dbReference>
<keyword evidence="5" id="KW-1185">Reference proteome</keyword>
<dbReference type="GO" id="GO:0140662">
    <property type="term" value="F:ATP-dependent protein folding chaperone"/>
    <property type="evidence" value="ECO:0007669"/>
    <property type="project" value="InterPro"/>
</dbReference>
<dbReference type="Pfam" id="PF10044">
    <property type="entry name" value="LIN52"/>
    <property type="match status" value="1"/>
</dbReference>
<organism evidence="4 5">
    <name type="scientific">Linum tenue</name>
    <dbReference type="NCBI Taxonomy" id="586396"/>
    <lineage>
        <taxon>Eukaryota</taxon>
        <taxon>Viridiplantae</taxon>
        <taxon>Streptophyta</taxon>
        <taxon>Embryophyta</taxon>
        <taxon>Tracheophyta</taxon>
        <taxon>Spermatophyta</taxon>
        <taxon>Magnoliopsida</taxon>
        <taxon>eudicotyledons</taxon>
        <taxon>Gunneridae</taxon>
        <taxon>Pentapetalae</taxon>
        <taxon>rosids</taxon>
        <taxon>fabids</taxon>
        <taxon>Malpighiales</taxon>
        <taxon>Linaceae</taxon>
        <taxon>Linum</taxon>
    </lineage>
</organism>
<evidence type="ECO:0000256" key="2">
    <source>
        <dbReference type="ARBA" id="ARBA00022840"/>
    </source>
</evidence>
<dbReference type="GO" id="GO:0070176">
    <property type="term" value="C:DRM complex"/>
    <property type="evidence" value="ECO:0007669"/>
    <property type="project" value="InterPro"/>
</dbReference>
<evidence type="ECO:0000256" key="3">
    <source>
        <dbReference type="SAM" id="MobiDB-lite"/>
    </source>
</evidence>
<feature type="compositionally biased region" description="Polar residues" evidence="3">
    <location>
        <begin position="303"/>
        <end position="322"/>
    </location>
</feature>
<feature type="region of interest" description="Disordered" evidence="3">
    <location>
        <begin position="302"/>
        <end position="327"/>
    </location>
</feature>
<dbReference type="InterPro" id="IPR029047">
    <property type="entry name" value="HSP70_peptide-bd_sf"/>
</dbReference>
<dbReference type="Pfam" id="PF00012">
    <property type="entry name" value="HSP70"/>
    <property type="match status" value="1"/>
</dbReference>
<evidence type="ECO:0000313" key="4">
    <source>
        <dbReference type="EMBL" id="CAI0407706.1"/>
    </source>
</evidence>
<name>A0AAV0JCP8_9ROSI</name>
<feature type="compositionally biased region" description="Polar residues" evidence="3">
    <location>
        <begin position="235"/>
        <end position="256"/>
    </location>
</feature>
<feature type="region of interest" description="Disordered" evidence="3">
    <location>
        <begin position="235"/>
        <end position="283"/>
    </location>
</feature>
<comment type="caution">
    <text evidence="4">The sequence shown here is derived from an EMBL/GenBank/DDBJ whole genome shotgun (WGS) entry which is preliminary data.</text>
</comment>
<reference evidence="4" key="1">
    <citation type="submission" date="2022-08" db="EMBL/GenBank/DDBJ databases">
        <authorList>
            <person name="Gutierrez-Valencia J."/>
        </authorList>
    </citation>
    <scope>NUCLEOTIDE SEQUENCE</scope>
</reference>
<sequence>MYLWYRLTDNYNLSSKHEAGFIDFRGVSKVDVTFEIDENGILKVTSREKIPGAKSQSLTITNYKGGLTQQEIERMIKEAKEMAEQDKTVKARLDARIVLERYVYDVKNAIFSSDALQQVGDERRKEEMSSVLATSRWLDENQGAAKEDYDKKLNELRGVWDPILSKRKKMVCLISFDNPASQFDGCCLFQMVQQMIDSKFVEYGLATTEPNLTTAGDKQFPVAVKKAALRDVQNQNRAHNFISNSPLTKNSGQSMDPINKVSGTKRPSPESPIAHNQSPNGNAANAQLVYVRRKAEAEIAKINANSPNQQVGHSGETNQPKSMTKEQPKVSQFSAFMAPMPVGTTISTSKPSVSLPITQSSTPRFASVQPTYHPFSASAVPVSDKGKGMRVMHWEERYYQLQVLLKKIDQADEEDYIQMLRSLSSVELSRHAVELEKRSIQLSLEEAKEIQRVAFLNILGRNLKAPPTIQQRK</sequence>
<evidence type="ECO:0000313" key="5">
    <source>
        <dbReference type="Proteomes" id="UP001154282"/>
    </source>
</evidence>
<dbReference type="InterPro" id="IPR029048">
    <property type="entry name" value="HSP70_C_sf"/>
</dbReference>
<keyword evidence="2" id="KW-0067">ATP-binding</keyword>
<dbReference type="Gene3D" id="2.60.34.10">
    <property type="entry name" value="Substrate Binding Domain Of DNAk, Chain A, domain 1"/>
    <property type="match status" value="1"/>
</dbReference>
<dbReference type="AlphaFoldDB" id="A0AAV0JCP8"/>
<feature type="compositionally biased region" description="Polar residues" evidence="3">
    <location>
        <begin position="274"/>
        <end position="283"/>
    </location>
</feature>
<dbReference type="InterPro" id="IPR018737">
    <property type="entry name" value="DREAM_LIN52"/>
</dbReference>
<protein>
    <submittedName>
        <fullName evidence="4">Uncharacterized protein</fullName>
    </submittedName>
</protein>
<keyword evidence="1" id="KW-0547">Nucleotide-binding</keyword>